<keyword evidence="7" id="KW-0732">Signal</keyword>
<feature type="domain" description="Peptidase S12 Pab87-related C-terminal" evidence="9">
    <location>
        <begin position="372"/>
        <end position="457"/>
    </location>
</feature>
<dbReference type="InterPro" id="IPR001586">
    <property type="entry name" value="Beta-lactam_class-C_AS"/>
</dbReference>
<dbReference type="Gene3D" id="3.40.710.10">
    <property type="entry name" value="DD-peptidase/beta-lactamase superfamily"/>
    <property type="match status" value="1"/>
</dbReference>
<feature type="signal peptide" evidence="7">
    <location>
        <begin position="1"/>
        <end position="27"/>
    </location>
</feature>
<dbReference type="RefSeq" id="WP_126777059.1">
    <property type="nucleotide sequence ID" value="NZ_PIPM01000007.1"/>
</dbReference>
<dbReference type="EC" id="3.5.2.6" evidence="3 6"/>
<comment type="catalytic activity">
    <reaction evidence="1 6">
        <text>a beta-lactam + H2O = a substituted beta-amino acid</text>
        <dbReference type="Rhea" id="RHEA:20401"/>
        <dbReference type="ChEBI" id="CHEBI:15377"/>
        <dbReference type="ChEBI" id="CHEBI:35627"/>
        <dbReference type="ChEBI" id="CHEBI:140347"/>
        <dbReference type="EC" id="3.5.2.6"/>
    </reaction>
</comment>
<evidence type="ECO:0000313" key="10">
    <source>
        <dbReference type="EMBL" id="RUO32676.1"/>
    </source>
</evidence>
<evidence type="ECO:0000256" key="2">
    <source>
        <dbReference type="ARBA" id="ARBA00007840"/>
    </source>
</evidence>
<organism evidence="10 11">
    <name type="scientific">Aliidiomarina sanyensis</name>
    <dbReference type="NCBI Taxonomy" id="1249555"/>
    <lineage>
        <taxon>Bacteria</taxon>
        <taxon>Pseudomonadati</taxon>
        <taxon>Pseudomonadota</taxon>
        <taxon>Gammaproteobacteria</taxon>
        <taxon>Alteromonadales</taxon>
        <taxon>Idiomarinaceae</taxon>
        <taxon>Aliidiomarina</taxon>
    </lineage>
</organism>
<dbReference type="PROSITE" id="PS00336">
    <property type="entry name" value="BETA_LACTAMASE_C"/>
    <property type="match status" value="1"/>
</dbReference>
<dbReference type="GO" id="GO:0046677">
    <property type="term" value="P:response to antibiotic"/>
    <property type="evidence" value="ECO:0007669"/>
    <property type="project" value="UniProtKB-UniRule"/>
</dbReference>
<evidence type="ECO:0000313" key="11">
    <source>
        <dbReference type="Proteomes" id="UP000288405"/>
    </source>
</evidence>
<evidence type="ECO:0000256" key="5">
    <source>
        <dbReference type="ARBA" id="ARBA00023251"/>
    </source>
</evidence>
<dbReference type="Pfam" id="PF11954">
    <property type="entry name" value="DUF3471"/>
    <property type="match status" value="1"/>
</dbReference>
<accession>A0A432WFS6</accession>
<feature type="chain" id="PRO_5019231522" description="Beta-lactamase" evidence="7">
    <location>
        <begin position="28"/>
        <end position="463"/>
    </location>
</feature>
<dbReference type="GO" id="GO:0030288">
    <property type="term" value="C:outer membrane-bounded periplasmic space"/>
    <property type="evidence" value="ECO:0007669"/>
    <property type="project" value="InterPro"/>
</dbReference>
<comment type="caution">
    <text evidence="10">The sequence shown here is derived from an EMBL/GenBank/DDBJ whole genome shotgun (WGS) entry which is preliminary data.</text>
</comment>
<evidence type="ECO:0000256" key="7">
    <source>
        <dbReference type="SAM" id="SignalP"/>
    </source>
</evidence>
<keyword evidence="11" id="KW-1185">Reference proteome</keyword>
<keyword evidence="4 6" id="KW-0378">Hydrolase</keyword>
<dbReference type="Pfam" id="PF00144">
    <property type="entry name" value="Beta-lactamase"/>
    <property type="match status" value="1"/>
</dbReference>
<dbReference type="AlphaFoldDB" id="A0A432WFS6"/>
<dbReference type="GO" id="GO:0008800">
    <property type="term" value="F:beta-lactamase activity"/>
    <property type="evidence" value="ECO:0007669"/>
    <property type="project" value="UniProtKB-UniRule"/>
</dbReference>
<dbReference type="EMBL" id="PIPM01000007">
    <property type="protein sequence ID" value="RUO32676.1"/>
    <property type="molecule type" value="Genomic_DNA"/>
</dbReference>
<dbReference type="PANTHER" id="PTHR46825">
    <property type="entry name" value="D-ALANYL-D-ALANINE-CARBOXYPEPTIDASE/ENDOPEPTIDASE AMPH"/>
    <property type="match status" value="1"/>
</dbReference>
<evidence type="ECO:0000259" key="8">
    <source>
        <dbReference type="Pfam" id="PF00144"/>
    </source>
</evidence>
<dbReference type="InterPro" id="IPR050491">
    <property type="entry name" value="AmpC-like"/>
</dbReference>
<dbReference type="GO" id="GO:0017001">
    <property type="term" value="P:antibiotic catabolic process"/>
    <property type="evidence" value="ECO:0007669"/>
    <property type="project" value="InterPro"/>
</dbReference>
<dbReference type="InterPro" id="IPR021860">
    <property type="entry name" value="Peptidase_S12_Pab87-rel_C"/>
</dbReference>
<dbReference type="InterPro" id="IPR001466">
    <property type="entry name" value="Beta-lactam-related"/>
</dbReference>
<dbReference type="PANTHER" id="PTHR46825:SF9">
    <property type="entry name" value="BETA-LACTAMASE-RELATED DOMAIN-CONTAINING PROTEIN"/>
    <property type="match status" value="1"/>
</dbReference>
<evidence type="ECO:0000256" key="1">
    <source>
        <dbReference type="ARBA" id="ARBA00001526"/>
    </source>
</evidence>
<proteinExistence type="inferred from homology"/>
<dbReference type="SUPFAM" id="SSF56601">
    <property type="entry name" value="beta-lactamase/transpeptidase-like"/>
    <property type="match status" value="1"/>
</dbReference>
<sequence>MKILRTRRTALWLCCIAGLSWSLPGIADNAPVPVQNAVEGRISGDMSGACIAAARIAPNQEGVLEVERGFACANAQTPLPDERSRFEIGSVSKTMLGALVAAQVREGELDINQTVASLLPDGVRFSDPRAESMTLAHLLTHTSGLPRLPSNLNPADVSDPYADYTEELLWEAVQTTELTTDPGEAFAYSNFAYMLLSQLVSEHAERSLSDLFEQTVFAPLGMTTASFSGETLPPTNSDGNGVANWHMPKNMEGVGAVRASLMDLENYVKGHLGEAPADVFSALQLSQTTLLSPGGRDLAWGWMIAPASGVNYVAHGGGTGGFTSMVAFDPQSRLGAVVLTNGALYQTGDIQLLALHLMDSTIPPGSPYRLPEQPEQLDLAQYEGVYPLLPGFDLRIFVQDGQLHIQGTGQPSAPVAYAEEDTFENRQFGARFVFERDAAGHVVSVVLHQGGQQLRGERQPLAD</sequence>
<dbReference type="Proteomes" id="UP000288405">
    <property type="component" value="Unassembled WGS sequence"/>
</dbReference>
<dbReference type="InterPro" id="IPR012338">
    <property type="entry name" value="Beta-lactam/transpept-like"/>
</dbReference>
<protein>
    <recommendedName>
        <fullName evidence="3 6">Beta-lactamase</fullName>
        <ecNumber evidence="3 6">3.5.2.6</ecNumber>
    </recommendedName>
</protein>
<evidence type="ECO:0000256" key="6">
    <source>
        <dbReference type="RuleBase" id="RU361140"/>
    </source>
</evidence>
<evidence type="ECO:0000256" key="4">
    <source>
        <dbReference type="ARBA" id="ARBA00022801"/>
    </source>
</evidence>
<comment type="similarity">
    <text evidence="2 6">Belongs to the class-C beta-lactamase family.</text>
</comment>
<evidence type="ECO:0000259" key="9">
    <source>
        <dbReference type="Pfam" id="PF11954"/>
    </source>
</evidence>
<gene>
    <name evidence="10" type="ORF">CWE11_07820</name>
</gene>
<reference evidence="10 11" key="1">
    <citation type="journal article" date="2011" name="Front. Microbiol.">
        <title>Genomic signatures of strain selection and enhancement in Bacillus atrophaeus var. globigii, a historical biowarfare simulant.</title>
        <authorList>
            <person name="Gibbons H.S."/>
            <person name="Broomall S.M."/>
            <person name="McNew L.A."/>
            <person name="Daligault H."/>
            <person name="Chapman C."/>
            <person name="Bruce D."/>
            <person name="Karavis M."/>
            <person name="Krepps M."/>
            <person name="McGregor P.A."/>
            <person name="Hong C."/>
            <person name="Park K.H."/>
            <person name="Akmal A."/>
            <person name="Feldman A."/>
            <person name="Lin J.S."/>
            <person name="Chang W.E."/>
            <person name="Higgs B.W."/>
            <person name="Demirev P."/>
            <person name="Lindquist J."/>
            <person name="Liem A."/>
            <person name="Fochler E."/>
            <person name="Read T.D."/>
            <person name="Tapia R."/>
            <person name="Johnson S."/>
            <person name="Bishop-Lilly K.A."/>
            <person name="Detter C."/>
            <person name="Han C."/>
            <person name="Sozhamannan S."/>
            <person name="Rosenzweig C.N."/>
            <person name="Skowronski E.W."/>
        </authorList>
    </citation>
    <scope>NUCLEOTIDE SEQUENCE [LARGE SCALE GENOMIC DNA]</scope>
    <source>
        <strain evidence="10 11">GYP-17</strain>
    </source>
</reference>
<dbReference type="OrthoDB" id="9799367at2"/>
<keyword evidence="5 6" id="KW-0046">Antibiotic resistance</keyword>
<evidence type="ECO:0000256" key="3">
    <source>
        <dbReference type="ARBA" id="ARBA00012865"/>
    </source>
</evidence>
<name>A0A432WFS6_9GAMM</name>
<feature type="domain" description="Beta-lactamase-related" evidence="8">
    <location>
        <begin position="62"/>
        <end position="344"/>
    </location>
</feature>